<evidence type="ECO:0000313" key="3">
    <source>
        <dbReference type="Proteomes" id="UP000019102"/>
    </source>
</evidence>
<dbReference type="Proteomes" id="UP000019102">
    <property type="component" value="Unassembled WGS sequence"/>
</dbReference>
<feature type="transmembrane region" description="Helical" evidence="1">
    <location>
        <begin position="190"/>
        <end position="213"/>
    </location>
</feature>
<feature type="transmembrane region" description="Helical" evidence="1">
    <location>
        <begin position="157"/>
        <end position="178"/>
    </location>
</feature>
<feature type="transmembrane region" description="Helical" evidence="1">
    <location>
        <begin position="32"/>
        <end position="54"/>
    </location>
</feature>
<feature type="transmembrane region" description="Helical" evidence="1">
    <location>
        <begin position="116"/>
        <end position="137"/>
    </location>
</feature>
<keyword evidence="1" id="KW-1133">Transmembrane helix</keyword>
<dbReference type="AlphaFoldDB" id="W4VGW0"/>
<dbReference type="RefSeq" id="WP_035722422.1">
    <property type="nucleotide sequence ID" value="NZ_BAVS01000005.1"/>
</dbReference>
<protein>
    <recommendedName>
        <fullName evidence="4">Yip1 domain-containing protein</fullName>
    </recommendedName>
</protein>
<reference evidence="2 3" key="1">
    <citation type="journal article" date="2014" name="Genome Announc.">
        <title>Draft Genome Sequence of the Boron-Tolerant and Moderately Halotolerant Bacterium Gracilibacillus boraciitolerans JCM 21714T.</title>
        <authorList>
            <person name="Ahmed I."/>
            <person name="Oshima K."/>
            <person name="Suda W."/>
            <person name="Kitamura K."/>
            <person name="Iida T."/>
            <person name="Ohmori Y."/>
            <person name="Fujiwara T."/>
            <person name="Hattori M."/>
            <person name="Ohkuma M."/>
        </authorList>
    </citation>
    <scope>NUCLEOTIDE SEQUENCE [LARGE SCALE GENOMIC DNA]</scope>
    <source>
        <strain evidence="2 3">JCM 21714</strain>
    </source>
</reference>
<dbReference type="eggNOG" id="ENOG502ZB99">
    <property type="taxonomic scope" value="Bacteria"/>
</dbReference>
<dbReference type="STRING" id="1298598.JCM21714_1426"/>
<sequence length="222" mass="26372">MHYSYLLGLIKAPNDQLYRIERKDVIERQWKIQLLLVIMTVLIYVLMSVLGMGSHFHSHHITDLSMSQYTIEQLWFINGRMVYALIIALGILFIITYYFHLLTEIPYRKLMVMQQVVLVAMLCERLLWIPAFVFLGLDWNVSPLSFGIIASYFTDRPWIINFFGSITIFQLWIIFFQVKYMKKLSILKTYKIWLIVLNLYIFLDVMAAFITYLGSILQQGWM</sequence>
<feature type="transmembrane region" description="Helical" evidence="1">
    <location>
        <begin position="74"/>
        <end position="95"/>
    </location>
</feature>
<comment type="caution">
    <text evidence="2">The sequence shown here is derived from an EMBL/GenBank/DDBJ whole genome shotgun (WGS) entry which is preliminary data.</text>
</comment>
<evidence type="ECO:0000313" key="2">
    <source>
        <dbReference type="EMBL" id="GAE92427.1"/>
    </source>
</evidence>
<keyword evidence="1" id="KW-0472">Membrane</keyword>
<gene>
    <name evidence="2" type="ORF">JCM21714_1426</name>
</gene>
<keyword evidence="1" id="KW-0812">Transmembrane</keyword>
<evidence type="ECO:0000256" key="1">
    <source>
        <dbReference type="SAM" id="Phobius"/>
    </source>
</evidence>
<accession>W4VGW0</accession>
<dbReference type="EMBL" id="BAVS01000005">
    <property type="protein sequence ID" value="GAE92427.1"/>
    <property type="molecule type" value="Genomic_DNA"/>
</dbReference>
<evidence type="ECO:0008006" key="4">
    <source>
        <dbReference type="Google" id="ProtNLM"/>
    </source>
</evidence>
<proteinExistence type="predicted"/>
<name>W4VGW0_9BACI</name>
<organism evidence="2 3">
    <name type="scientific">Gracilibacillus boraciitolerans JCM 21714</name>
    <dbReference type="NCBI Taxonomy" id="1298598"/>
    <lineage>
        <taxon>Bacteria</taxon>
        <taxon>Bacillati</taxon>
        <taxon>Bacillota</taxon>
        <taxon>Bacilli</taxon>
        <taxon>Bacillales</taxon>
        <taxon>Bacillaceae</taxon>
        <taxon>Gracilibacillus</taxon>
    </lineage>
</organism>
<keyword evidence="3" id="KW-1185">Reference proteome</keyword>
<dbReference type="OrthoDB" id="2455856at2"/>